<organism evidence="2 3">
    <name type="scientific">Hathewaya histolytica</name>
    <name type="common">Clostridium histolyticum</name>
    <dbReference type="NCBI Taxonomy" id="1498"/>
    <lineage>
        <taxon>Bacteria</taxon>
        <taxon>Bacillati</taxon>
        <taxon>Bacillota</taxon>
        <taxon>Clostridia</taxon>
        <taxon>Eubacteriales</taxon>
        <taxon>Clostridiaceae</taxon>
        <taxon>Hathewaya</taxon>
    </lineage>
</organism>
<dbReference type="RefSeq" id="WP_138211193.1">
    <property type="nucleotide sequence ID" value="NZ_CBCRUQ010000007.1"/>
</dbReference>
<feature type="domain" description="4Fe-4S ferredoxin-type" evidence="1">
    <location>
        <begin position="4"/>
        <end position="33"/>
    </location>
</feature>
<name>A0A4U9RVH0_HATHI</name>
<dbReference type="Gene3D" id="3.30.70.20">
    <property type="match status" value="1"/>
</dbReference>
<dbReference type="KEGG" id="hhw:NCTC503_02731"/>
<dbReference type="SUPFAM" id="SSF54862">
    <property type="entry name" value="4Fe-4S ferredoxins"/>
    <property type="match status" value="1"/>
</dbReference>
<evidence type="ECO:0000313" key="3">
    <source>
        <dbReference type="Proteomes" id="UP000308489"/>
    </source>
</evidence>
<dbReference type="InterPro" id="IPR052911">
    <property type="entry name" value="Corrinoid_activation_enz"/>
</dbReference>
<keyword evidence="3" id="KW-1185">Reference proteome</keyword>
<dbReference type="InterPro" id="IPR017896">
    <property type="entry name" value="4Fe4S_Fe-S-bd"/>
</dbReference>
<dbReference type="PANTHER" id="PTHR42895:SF1">
    <property type="entry name" value="IRON-SULFUR CLUSTER PROTEIN"/>
    <property type="match status" value="1"/>
</dbReference>
<dbReference type="Pfam" id="PF12837">
    <property type="entry name" value="Fer4_6"/>
    <property type="match status" value="1"/>
</dbReference>
<protein>
    <submittedName>
        <fullName evidence="2">2-oxoglutarate-acceptor oxidoreductase subunit OorD</fullName>
    </submittedName>
</protein>
<accession>A0A4U9RVH0</accession>
<sequence>MLRKIVNIDEEKCNGCGLCVTACHEGAIELIDGKAKLISDEYCDGLGDCLPECPNGAIKIIEREAKEYNEELVQSKINERKEKEIKMQKDKPTKDEPKMPCGCPGTMAKTIERKPKKINMIKPINNIKEDTFEINSELRQWPVQLKLINTRAPYLENADLLVAADCTAYAYANIHKDFIKDRITLIGCPKLDDNEYYKEKLAEILTNNNIKSIKVLRMSVPCCGGIVEAVKGAMLISSTIVPYSEVIIDTDGTIISNK</sequence>
<dbReference type="EMBL" id="LR590481">
    <property type="protein sequence ID" value="VTQ96492.1"/>
    <property type="molecule type" value="Genomic_DNA"/>
</dbReference>
<proteinExistence type="predicted"/>
<dbReference type="OrthoDB" id="9795268at2"/>
<dbReference type="AlphaFoldDB" id="A0A4U9RVH0"/>
<dbReference type="PROSITE" id="PS51379">
    <property type="entry name" value="4FE4S_FER_2"/>
    <property type="match status" value="2"/>
</dbReference>
<dbReference type="Proteomes" id="UP000308489">
    <property type="component" value="Chromosome 1"/>
</dbReference>
<evidence type="ECO:0000259" key="1">
    <source>
        <dbReference type="PROSITE" id="PS51379"/>
    </source>
</evidence>
<dbReference type="PANTHER" id="PTHR42895">
    <property type="entry name" value="IRON-SULFUR CLUSTER-BINDING PROTEIN-RELATED"/>
    <property type="match status" value="1"/>
</dbReference>
<reference evidence="2 3" key="1">
    <citation type="submission" date="2019-05" db="EMBL/GenBank/DDBJ databases">
        <authorList>
            <consortium name="Pathogen Informatics"/>
        </authorList>
    </citation>
    <scope>NUCLEOTIDE SEQUENCE [LARGE SCALE GENOMIC DNA]</scope>
    <source>
        <strain evidence="2 3">NCTC503</strain>
    </source>
</reference>
<evidence type="ECO:0000313" key="2">
    <source>
        <dbReference type="EMBL" id="VTQ96492.1"/>
    </source>
</evidence>
<gene>
    <name evidence="2" type="ORF">NCTC503_02731</name>
</gene>
<feature type="domain" description="4Fe-4S ferredoxin-type" evidence="1">
    <location>
        <begin position="34"/>
        <end position="63"/>
    </location>
</feature>